<dbReference type="RefSeq" id="WP_376772202.1">
    <property type="nucleotide sequence ID" value="NZ_JACHXN010000021.1"/>
</dbReference>
<sequence>MFLENTEPNAADMMSPAGLFQSFFQGGFECSTHQLTSGRRLDILASTKHDISTLADYSQLNEHSISTVRDGIRWHLIDRGTGKYNWDSFLPMLQAAREAGTQVIWDLLHYGWPSGLDIWKPEFVTRFALFAAAAAKTVKEYSDDIPFYAPINEISFMAWGGGDVAYLNPFAHDRGLELKVQLVRSSIAAMNAILDIDPRARFVHCDPIINVVVDPARPWERDAAEGHRRAQFEAWDMICGTSWPQLGGQQSFLDIIGVNYYRHNQWVFEGGALSSDDPRYRPLNSMLLDTFTRYGKPIFIAETGIEDEARPAWLRHVCSEARIAMSAGVPLEGICLYPILDHLGWDDDRMCRNGLLSTLPDNGRREEYVPLAEELRRQNRLFDQIRCI</sequence>
<evidence type="ECO:0000313" key="1">
    <source>
        <dbReference type="EMBL" id="MBB3148621.1"/>
    </source>
</evidence>
<comment type="caution">
    <text evidence="1">The sequence shown here is derived from an EMBL/GenBank/DDBJ whole genome shotgun (WGS) entry which is preliminary data.</text>
</comment>
<keyword evidence="2" id="KW-1185">Reference proteome</keyword>
<proteinExistence type="predicted"/>
<dbReference type="EMBL" id="JACHXN010000021">
    <property type="protein sequence ID" value="MBB3148621.1"/>
    <property type="molecule type" value="Genomic_DNA"/>
</dbReference>
<protein>
    <submittedName>
        <fullName evidence="1">Beta-glucosidase/6-phospho-beta-glucosidase/beta-galactosidase</fullName>
    </submittedName>
</protein>
<evidence type="ECO:0000313" key="2">
    <source>
        <dbReference type="Proteomes" id="UP000554520"/>
    </source>
</evidence>
<dbReference type="SUPFAM" id="SSF51445">
    <property type="entry name" value="(Trans)glycosidases"/>
    <property type="match status" value="1"/>
</dbReference>
<reference evidence="1 2" key="1">
    <citation type="submission" date="2020-08" db="EMBL/GenBank/DDBJ databases">
        <title>Genomic Encyclopedia of Type Strains, Phase III (KMG-III): the genomes of soil and plant-associated and newly described type strains.</title>
        <authorList>
            <person name="Whitman W."/>
        </authorList>
    </citation>
    <scope>NUCLEOTIDE SEQUENCE [LARGE SCALE GENOMIC DNA]</scope>
    <source>
        <strain evidence="1 2">CECT 7015</strain>
    </source>
</reference>
<dbReference type="InterPro" id="IPR017853">
    <property type="entry name" value="GH"/>
</dbReference>
<dbReference type="AlphaFoldDB" id="A0A839UJ36"/>
<name>A0A839UJ36_9HYPH</name>
<accession>A0A839UJ36</accession>
<dbReference type="Proteomes" id="UP000554520">
    <property type="component" value="Unassembled WGS sequence"/>
</dbReference>
<organism evidence="1 2">
    <name type="scientific">Phyllobacterium trifolii</name>
    <dbReference type="NCBI Taxonomy" id="300193"/>
    <lineage>
        <taxon>Bacteria</taxon>
        <taxon>Pseudomonadati</taxon>
        <taxon>Pseudomonadota</taxon>
        <taxon>Alphaproteobacteria</taxon>
        <taxon>Hyphomicrobiales</taxon>
        <taxon>Phyllobacteriaceae</taxon>
        <taxon>Phyllobacterium</taxon>
    </lineage>
</organism>
<gene>
    <name evidence="1" type="ORF">FHS21_005069</name>
</gene>
<dbReference type="Gene3D" id="3.20.20.80">
    <property type="entry name" value="Glycosidases"/>
    <property type="match status" value="1"/>
</dbReference>